<dbReference type="GO" id="GO:0033149">
    <property type="term" value="F:FFAT motif binding"/>
    <property type="evidence" value="ECO:0007669"/>
    <property type="project" value="TreeGrafter"/>
</dbReference>
<evidence type="ECO:0000256" key="5">
    <source>
        <dbReference type="ARBA" id="ARBA00023136"/>
    </source>
</evidence>
<keyword evidence="10" id="KW-1185">Reference proteome</keyword>
<protein>
    <recommendedName>
        <fullName evidence="8">MSP domain-containing protein</fullName>
    </recommendedName>
</protein>
<comment type="subcellular location">
    <subcellularLocation>
        <location evidence="1">Membrane</location>
        <topology evidence="1">Single-pass type IV membrane protein</topology>
    </subcellularLocation>
</comment>
<keyword evidence="5 7" id="KW-0472">Membrane</keyword>
<evidence type="ECO:0000256" key="2">
    <source>
        <dbReference type="ARBA" id="ARBA00008932"/>
    </source>
</evidence>
<dbReference type="STRING" id="983966.A0A1E4S7C5"/>
<dbReference type="Proteomes" id="UP000094389">
    <property type="component" value="Unassembled WGS sequence"/>
</dbReference>
<gene>
    <name evidence="9" type="ORF">CYBJADRAFT_47526</name>
</gene>
<feature type="compositionally biased region" description="Basic and acidic residues" evidence="6">
    <location>
        <begin position="257"/>
        <end position="274"/>
    </location>
</feature>
<dbReference type="OrthoDB" id="264603at2759"/>
<name>A0A1E4S7C5_CYBJN</name>
<keyword evidence="3 7" id="KW-0812">Transmembrane</keyword>
<feature type="compositionally biased region" description="Low complexity" evidence="6">
    <location>
        <begin position="236"/>
        <end position="247"/>
    </location>
</feature>
<dbReference type="GO" id="GO:0061817">
    <property type="term" value="P:endoplasmic reticulum-plasma membrane tethering"/>
    <property type="evidence" value="ECO:0007669"/>
    <property type="project" value="TreeGrafter"/>
</dbReference>
<organism evidence="9 10">
    <name type="scientific">Cyberlindnera jadinii (strain ATCC 18201 / CBS 1600 / BCRC 20928 / JCM 3617 / NBRC 0987 / NRRL Y-1542)</name>
    <name type="common">Torula yeast</name>
    <name type="synonym">Candida utilis</name>
    <dbReference type="NCBI Taxonomy" id="983966"/>
    <lineage>
        <taxon>Eukaryota</taxon>
        <taxon>Fungi</taxon>
        <taxon>Dikarya</taxon>
        <taxon>Ascomycota</taxon>
        <taxon>Saccharomycotina</taxon>
        <taxon>Saccharomycetes</taxon>
        <taxon>Phaffomycetales</taxon>
        <taxon>Phaffomycetaceae</taxon>
        <taxon>Cyberlindnera</taxon>
    </lineage>
</organism>
<dbReference type="InterPro" id="IPR000535">
    <property type="entry name" value="MSP_dom"/>
</dbReference>
<evidence type="ECO:0000259" key="8">
    <source>
        <dbReference type="PROSITE" id="PS50202"/>
    </source>
</evidence>
<dbReference type="GO" id="GO:0005789">
    <property type="term" value="C:endoplasmic reticulum membrane"/>
    <property type="evidence" value="ECO:0007669"/>
    <property type="project" value="InterPro"/>
</dbReference>
<evidence type="ECO:0000256" key="4">
    <source>
        <dbReference type="ARBA" id="ARBA00022989"/>
    </source>
</evidence>
<evidence type="ECO:0000256" key="7">
    <source>
        <dbReference type="SAM" id="Phobius"/>
    </source>
</evidence>
<dbReference type="EMBL" id="KV453926">
    <property type="protein sequence ID" value="ODV75427.1"/>
    <property type="molecule type" value="Genomic_DNA"/>
</dbReference>
<dbReference type="GO" id="GO:0090158">
    <property type="term" value="P:endoplasmic reticulum membrane organization"/>
    <property type="evidence" value="ECO:0007669"/>
    <property type="project" value="TreeGrafter"/>
</dbReference>
<reference evidence="9 10" key="1">
    <citation type="journal article" date="2016" name="Proc. Natl. Acad. Sci. U.S.A.">
        <title>Comparative genomics of biotechnologically important yeasts.</title>
        <authorList>
            <person name="Riley R."/>
            <person name="Haridas S."/>
            <person name="Wolfe K.H."/>
            <person name="Lopes M.R."/>
            <person name="Hittinger C.T."/>
            <person name="Goeker M."/>
            <person name="Salamov A.A."/>
            <person name="Wisecaver J.H."/>
            <person name="Long T.M."/>
            <person name="Calvey C.H."/>
            <person name="Aerts A.L."/>
            <person name="Barry K.W."/>
            <person name="Choi C."/>
            <person name="Clum A."/>
            <person name="Coughlan A.Y."/>
            <person name="Deshpande S."/>
            <person name="Douglass A.P."/>
            <person name="Hanson S.J."/>
            <person name="Klenk H.-P."/>
            <person name="LaButti K.M."/>
            <person name="Lapidus A."/>
            <person name="Lindquist E.A."/>
            <person name="Lipzen A.M."/>
            <person name="Meier-Kolthoff J.P."/>
            <person name="Ohm R.A."/>
            <person name="Otillar R.P."/>
            <person name="Pangilinan J.L."/>
            <person name="Peng Y."/>
            <person name="Rokas A."/>
            <person name="Rosa C.A."/>
            <person name="Scheuner C."/>
            <person name="Sibirny A.A."/>
            <person name="Slot J.C."/>
            <person name="Stielow J.B."/>
            <person name="Sun H."/>
            <person name="Kurtzman C.P."/>
            <person name="Blackwell M."/>
            <person name="Grigoriev I.V."/>
            <person name="Jeffries T.W."/>
        </authorList>
    </citation>
    <scope>NUCLEOTIDE SEQUENCE [LARGE SCALE GENOMIC DNA]</scope>
    <source>
        <strain evidence="10">ATCC 18201 / CBS 1600 / BCRC 20928 / JCM 3617 / NBRC 0987 / NRRL Y-1542</strain>
    </source>
</reference>
<dbReference type="GO" id="GO:0005886">
    <property type="term" value="C:plasma membrane"/>
    <property type="evidence" value="ECO:0007669"/>
    <property type="project" value="TreeGrafter"/>
</dbReference>
<dbReference type="InterPro" id="IPR016763">
    <property type="entry name" value="VAP"/>
</dbReference>
<sequence length="332" mass="36112">MHQARDCFPIDCPSHPNPPTAPSAESPSAARRGILSLRVKTSRSNTTAHSERATQRLWFFGRCEIFNWVFGQFQHNRRSTTTTTPKTTKAMSISITPSVLEFKSPLTKPSTSIITITNTSDDTSAFKVKTTAPKLYCVRPNSGLIHPGESVEVSVILLGLQEEPEAEAKCNDKFLIIALPAPYDLGESTVAEVWPKLESEFKPQSVSTKIKVKFVVEDVDKPVLDSAISTGVNGKSTSEQQEQQQTTKDLSSSSTKELAEKVSEDVSQEDKSKIDALNEKLDSNVAKSTSEAAATTAATSKVSTANKQESPAPLTTIVLLALIAIILAWLFM</sequence>
<dbReference type="Pfam" id="PF00635">
    <property type="entry name" value="Motile_Sperm"/>
    <property type="match status" value="1"/>
</dbReference>
<dbReference type="SUPFAM" id="SSF49354">
    <property type="entry name" value="PapD-like"/>
    <property type="match status" value="1"/>
</dbReference>
<proteinExistence type="inferred from homology"/>
<feature type="transmembrane region" description="Helical" evidence="7">
    <location>
        <begin position="312"/>
        <end position="331"/>
    </location>
</feature>
<accession>A0A1E4S7C5</accession>
<evidence type="ECO:0000256" key="3">
    <source>
        <dbReference type="ARBA" id="ARBA00022692"/>
    </source>
</evidence>
<evidence type="ECO:0000256" key="1">
    <source>
        <dbReference type="ARBA" id="ARBA00004211"/>
    </source>
</evidence>
<dbReference type="Gene3D" id="2.60.40.10">
    <property type="entry name" value="Immunoglobulins"/>
    <property type="match status" value="1"/>
</dbReference>
<dbReference type="InterPro" id="IPR008962">
    <property type="entry name" value="PapD-like_sf"/>
</dbReference>
<evidence type="ECO:0000256" key="6">
    <source>
        <dbReference type="SAM" id="MobiDB-lite"/>
    </source>
</evidence>
<dbReference type="AlphaFoldDB" id="A0A1E4S7C5"/>
<dbReference type="PROSITE" id="PS50202">
    <property type="entry name" value="MSP"/>
    <property type="match status" value="1"/>
</dbReference>
<dbReference type="PANTHER" id="PTHR10809">
    <property type="entry name" value="VESICLE-ASSOCIATED MEMBRANE PROTEIN-ASSOCIATED PROTEIN"/>
    <property type="match status" value="1"/>
</dbReference>
<comment type="similarity">
    <text evidence="2">Belongs to the VAMP-associated protein (VAP) (TC 9.B.17) family.</text>
</comment>
<feature type="domain" description="MSP" evidence="8">
    <location>
        <begin position="92"/>
        <end position="215"/>
    </location>
</feature>
<keyword evidence="4 7" id="KW-1133">Transmembrane helix</keyword>
<feature type="region of interest" description="Disordered" evidence="6">
    <location>
        <begin position="227"/>
        <end position="274"/>
    </location>
</feature>
<dbReference type="PANTHER" id="PTHR10809:SF6">
    <property type="entry name" value="AT11025P-RELATED"/>
    <property type="match status" value="1"/>
</dbReference>
<dbReference type="InterPro" id="IPR013783">
    <property type="entry name" value="Ig-like_fold"/>
</dbReference>
<evidence type="ECO:0000313" key="10">
    <source>
        <dbReference type="Proteomes" id="UP000094389"/>
    </source>
</evidence>
<dbReference type="GeneID" id="30992118"/>
<feature type="region of interest" description="Disordered" evidence="6">
    <location>
        <begin position="1"/>
        <end position="29"/>
    </location>
</feature>
<evidence type="ECO:0000313" key="9">
    <source>
        <dbReference type="EMBL" id="ODV75427.1"/>
    </source>
</evidence>
<dbReference type="RefSeq" id="XP_020072466.1">
    <property type="nucleotide sequence ID" value="XM_020217722.1"/>
</dbReference>
<dbReference type="OMA" id="IAFILRW"/>